<evidence type="ECO:0008006" key="4">
    <source>
        <dbReference type="Google" id="ProtNLM"/>
    </source>
</evidence>
<accession>A0A6N7VYN4</accession>
<evidence type="ECO:0000313" key="3">
    <source>
        <dbReference type="Proteomes" id="UP000441455"/>
    </source>
</evidence>
<protein>
    <recommendedName>
        <fullName evidence="4">SH3 domain-containing protein</fullName>
    </recommendedName>
</protein>
<comment type="caution">
    <text evidence="2">The sequence shown here is derived from an EMBL/GenBank/DDBJ whole genome shotgun (WGS) entry which is preliminary data.</text>
</comment>
<organism evidence="2 3">
    <name type="scientific">Acidaminococcus fermentans</name>
    <dbReference type="NCBI Taxonomy" id="905"/>
    <lineage>
        <taxon>Bacteria</taxon>
        <taxon>Bacillati</taxon>
        <taxon>Bacillota</taxon>
        <taxon>Negativicutes</taxon>
        <taxon>Acidaminococcales</taxon>
        <taxon>Acidaminococcaceae</taxon>
        <taxon>Acidaminococcus</taxon>
    </lineage>
</organism>
<proteinExistence type="predicted"/>
<dbReference type="EMBL" id="VULN01000002">
    <property type="protein sequence ID" value="MSS81312.1"/>
    <property type="molecule type" value="Genomic_DNA"/>
</dbReference>
<dbReference type="AlphaFoldDB" id="A0A6N7VYN4"/>
<evidence type="ECO:0000256" key="1">
    <source>
        <dbReference type="SAM" id="MobiDB-lite"/>
    </source>
</evidence>
<dbReference type="OrthoDB" id="3034385at2"/>
<reference evidence="2 3" key="1">
    <citation type="submission" date="2019-08" db="EMBL/GenBank/DDBJ databases">
        <title>In-depth cultivation of the pig gut microbiome towards novel bacterial diversity and tailored functional studies.</title>
        <authorList>
            <person name="Wylensek D."/>
            <person name="Hitch T.C.A."/>
            <person name="Clavel T."/>
        </authorList>
    </citation>
    <scope>NUCLEOTIDE SEQUENCE [LARGE SCALE GENOMIC DNA]</scope>
    <source>
        <strain evidence="2 3">WCA-389-WT-5B</strain>
    </source>
</reference>
<feature type="region of interest" description="Disordered" evidence="1">
    <location>
        <begin position="33"/>
        <end position="57"/>
    </location>
</feature>
<gene>
    <name evidence="2" type="ORF">FX155_01570</name>
</gene>
<dbReference type="RefSeq" id="WP_154487553.1">
    <property type="nucleotide sequence ID" value="NZ_VULN01000002.1"/>
</dbReference>
<dbReference type="PROSITE" id="PS51257">
    <property type="entry name" value="PROKAR_LIPOPROTEIN"/>
    <property type="match status" value="1"/>
</dbReference>
<name>A0A6N7VYN4_ACIFE</name>
<sequence length="335" mass="36813">MNGGRIRHFLLVLTVLAFLGCLAGGCSRSQTAESSQTAGETEAASETKALAPGEGEQGARVEFVNREHKMERVIFSGGYLRSLPEEKPETILRPAPEGAQGMIFGKREINGLEWAKVATRDGVTGWYAVPAKEGAGPRDKRNPLQITNDGYETTFPQVTGGVAPQVQDRINQELGNYLSVYRHITGPVESELQCQVTYNRRQILSLVFQGTPILYRSYPVSEVNSLASWTRLKNYAYVSSLQGGADPTLLVARITDLHYALVFDLATGSRLTLEYFLGANRQEELQERLAGLGEGARLQKDDFYITTQGRLVALASVPGKGRVDLDLSDLVIREF</sequence>
<dbReference type="Proteomes" id="UP000441455">
    <property type="component" value="Unassembled WGS sequence"/>
</dbReference>
<evidence type="ECO:0000313" key="2">
    <source>
        <dbReference type="EMBL" id="MSS81312.1"/>
    </source>
</evidence>